<keyword evidence="1 3" id="KW-0732">Signal</keyword>
<dbReference type="GO" id="GO:0016829">
    <property type="term" value="F:lyase activity"/>
    <property type="evidence" value="ECO:0007669"/>
    <property type="project" value="UniProtKB-KW"/>
</dbReference>
<dbReference type="Gene3D" id="1.50.10.100">
    <property type="entry name" value="Chondroitin AC/alginate lyase"/>
    <property type="match status" value="1"/>
</dbReference>
<accession>A0A6A6SY78</accession>
<evidence type="ECO:0000313" key="5">
    <source>
        <dbReference type="EMBL" id="KAF2652500.1"/>
    </source>
</evidence>
<dbReference type="EMBL" id="MU004400">
    <property type="protein sequence ID" value="KAF2652500.1"/>
    <property type="molecule type" value="Genomic_DNA"/>
</dbReference>
<dbReference type="AlphaFoldDB" id="A0A6A6SY78"/>
<name>A0A6A6SY78_9PLEO</name>
<organism evidence="5 6">
    <name type="scientific">Lophiostoma macrostomum CBS 122681</name>
    <dbReference type="NCBI Taxonomy" id="1314788"/>
    <lineage>
        <taxon>Eukaryota</taxon>
        <taxon>Fungi</taxon>
        <taxon>Dikarya</taxon>
        <taxon>Ascomycota</taxon>
        <taxon>Pezizomycotina</taxon>
        <taxon>Dothideomycetes</taxon>
        <taxon>Pleosporomycetidae</taxon>
        <taxon>Pleosporales</taxon>
        <taxon>Lophiostomataceae</taxon>
        <taxon>Lophiostoma</taxon>
    </lineage>
</organism>
<reference evidence="5" key="1">
    <citation type="journal article" date="2020" name="Stud. Mycol.">
        <title>101 Dothideomycetes genomes: a test case for predicting lifestyles and emergence of pathogens.</title>
        <authorList>
            <person name="Haridas S."/>
            <person name="Albert R."/>
            <person name="Binder M."/>
            <person name="Bloem J."/>
            <person name="Labutti K."/>
            <person name="Salamov A."/>
            <person name="Andreopoulos B."/>
            <person name="Baker S."/>
            <person name="Barry K."/>
            <person name="Bills G."/>
            <person name="Bluhm B."/>
            <person name="Cannon C."/>
            <person name="Castanera R."/>
            <person name="Culley D."/>
            <person name="Daum C."/>
            <person name="Ezra D."/>
            <person name="Gonzalez J."/>
            <person name="Henrissat B."/>
            <person name="Kuo A."/>
            <person name="Liang C."/>
            <person name="Lipzen A."/>
            <person name="Lutzoni F."/>
            <person name="Magnuson J."/>
            <person name="Mondo S."/>
            <person name="Nolan M."/>
            <person name="Ohm R."/>
            <person name="Pangilinan J."/>
            <person name="Park H.-J."/>
            <person name="Ramirez L."/>
            <person name="Alfaro M."/>
            <person name="Sun H."/>
            <person name="Tritt A."/>
            <person name="Yoshinaga Y."/>
            <person name="Zwiers L.-H."/>
            <person name="Turgeon B."/>
            <person name="Goodwin S."/>
            <person name="Spatafora J."/>
            <person name="Crous P."/>
            <person name="Grigoriev I."/>
        </authorList>
    </citation>
    <scope>NUCLEOTIDE SEQUENCE</scope>
    <source>
        <strain evidence="5">CBS 122681</strain>
    </source>
</reference>
<dbReference type="Pfam" id="PF05426">
    <property type="entry name" value="Alginate_lyase"/>
    <property type="match status" value="1"/>
</dbReference>
<feature type="chain" id="PRO_5025452229" evidence="3">
    <location>
        <begin position="19"/>
        <end position="394"/>
    </location>
</feature>
<keyword evidence="6" id="KW-1185">Reference proteome</keyword>
<evidence type="ECO:0000313" key="6">
    <source>
        <dbReference type="Proteomes" id="UP000799324"/>
    </source>
</evidence>
<protein>
    <submittedName>
        <fullName evidence="5">GPI anchored protein</fullName>
    </submittedName>
</protein>
<feature type="domain" description="Alginate lyase" evidence="4">
    <location>
        <begin position="80"/>
        <end position="288"/>
    </location>
</feature>
<dbReference type="Proteomes" id="UP000799324">
    <property type="component" value="Unassembled WGS sequence"/>
</dbReference>
<gene>
    <name evidence="5" type="ORF">K491DRAFT_781014</name>
</gene>
<evidence type="ECO:0000256" key="2">
    <source>
        <dbReference type="ARBA" id="ARBA00023239"/>
    </source>
</evidence>
<evidence type="ECO:0000256" key="3">
    <source>
        <dbReference type="SAM" id="SignalP"/>
    </source>
</evidence>
<keyword evidence="2" id="KW-0456">Lyase</keyword>
<feature type="signal peptide" evidence="3">
    <location>
        <begin position="1"/>
        <end position="18"/>
    </location>
</feature>
<dbReference type="GO" id="GO:0042597">
    <property type="term" value="C:periplasmic space"/>
    <property type="evidence" value="ECO:0007669"/>
    <property type="project" value="InterPro"/>
</dbReference>
<dbReference type="SUPFAM" id="SSF48230">
    <property type="entry name" value="Chondroitin AC/alginate lyase"/>
    <property type="match status" value="1"/>
</dbReference>
<evidence type="ECO:0000259" key="4">
    <source>
        <dbReference type="Pfam" id="PF05426"/>
    </source>
</evidence>
<sequence>MRISVFASQALLTGLGFAFTHPGLLHTGADFERVVAKVKANSEPWKTGWTILTSNSHASATYKASPQATVIRGTCDGCASENYSKLFNDAAAAYALALRWKISGDTSFADTGKSILDAWASTLKVINGTSDKFLASGIYGYQLANAAEVLRSYSGWPASNFNALSTMLVSVFYPMNHAFLVNHNGATIDHYWANWDLANIATMQAIGVLSDNQTMYNEAVNYFKTGAGNGALPKAIWKLYTESGSTKGLGQNQEAGRDQGHATLDFSLLGVIAQQSYNQGDDLFGYLSNRILAGSEYCAKYNVNKTVPYATYTNSDVTQTIISNASRGTVRPAWELLYAHYSSLKGLNASWTGKMRDYVVEQSGGAEGGGGNYGSTSGGFDQLGYGTLMYRLDA</sequence>
<evidence type="ECO:0000256" key="1">
    <source>
        <dbReference type="ARBA" id="ARBA00022729"/>
    </source>
</evidence>
<dbReference type="InterPro" id="IPR008397">
    <property type="entry name" value="Alginate_lyase_dom"/>
</dbReference>
<dbReference type="OrthoDB" id="5302720at2759"/>
<proteinExistence type="predicted"/>
<dbReference type="InterPro" id="IPR008929">
    <property type="entry name" value="Chondroitin_lyas"/>
</dbReference>